<gene>
    <name evidence="1" type="ORF">K431DRAFT_282072</name>
</gene>
<accession>A0A9P4QE72</accession>
<organism evidence="1 2">
    <name type="scientific">Polychaeton citri CBS 116435</name>
    <dbReference type="NCBI Taxonomy" id="1314669"/>
    <lineage>
        <taxon>Eukaryota</taxon>
        <taxon>Fungi</taxon>
        <taxon>Dikarya</taxon>
        <taxon>Ascomycota</taxon>
        <taxon>Pezizomycotina</taxon>
        <taxon>Dothideomycetes</taxon>
        <taxon>Dothideomycetidae</taxon>
        <taxon>Capnodiales</taxon>
        <taxon>Capnodiaceae</taxon>
        <taxon>Polychaeton</taxon>
    </lineage>
</organism>
<dbReference type="EMBL" id="MU003772">
    <property type="protein sequence ID" value="KAF2724225.1"/>
    <property type="molecule type" value="Genomic_DNA"/>
</dbReference>
<keyword evidence="2" id="KW-1185">Reference proteome</keyword>
<dbReference type="Proteomes" id="UP000799441">
    <property type="component" value="Unassembled WGS sequence"/>
</dbReference>
<evidence type="ECO:0000313" key="1">
    <source>
        <dbReference type="EMBL" id="KAF2724225.1"/>
    </source>
</evidence>
<sequence length="167" mass="17893">MRLDPLTNLLFAVTANGTQYFNVTAMTARNGLSVLECWQLSTPIQSTGSNGLTGASVLALGSMSSFSWVMQPPGTTGGLKNAPAPVFTWVLSGLLHITLSNSSQETWLQGGRHGLIFANDANTTGHTAHFEGKDETVMLLSETQDGEVPEHSVLYGGPCRWEELVQI</sequence>
<reference evidence="1" key="1">
    <citation type="journal article" date="2020" name="Stud. Mycol.">
        <title>101 Dothideomycetes genomes: a test case for predicting lifestyles and emergence of pathogens.</title>
        <authorList>
            <person name="Haridas S."/>
            <person name="Albert R."/>
            <person name="Binder M."/>
            <person name="Bloem J."/>
            <person name="Labutti K."/>
            <person name="Salamov A."/>
            <person name="Andreopoulos B."/>
            <person name="Baker S."/>
            <person name="Barry K."/>
            <person name="Bills G."/>
            <person name="Bluhm B."/>
            <person name="Cannon C."/>
            <person name="Castanera R."/>
            <person name="Culley D."/>
            <person name="Daum C."/>
            <person name="Ezra D."/>
            <person name="Gonzalez J."/>
            <person name="Henrissat B."/>
            <person name="Kuo A."/>
            <person name="Liang C."/>
            <person name="Lipzen A."/>
            <person name="Lutzoni F."/>
            <person name="Magnuson J."/>
            <person name="Mondo S."/>
            <person name="Nolan M."/>
            <person name="Ohm R."/>
            <person name="Pangilinan J."/>
            <person name="Park H.-J."/>
            <person name="Ramirez L."/>
            <person name="Alfaro M."/>
            <person name="Sun H."/>
            <person name="Tritt A."/>
            <person name="Yoshinaga Y."/>
            <person name="Zwiers L.-H."/>
            <person name="Turgeon B."/>
            <person name="Goodwin S."/>
            <person name="Spatafora J."/>
            <person name="Crous P."/>
            <person name="Grigoriev I."/>
        </authorList>
    </citation>
    <scope>NUCLEOTIDE SEQUENCE</scope>
    <source>
        <strain evidence="1">CBS 116435</strain>
    </source>
</reference>
<dbReference type="AlphaFoldDB" id="A0A9P4QE72"/>
<name>A0A9P4QE72_9PEZI</name>
<dbReference type="OrthoDB" id="3223416at2759"/>
<comment type="caution">
    <text evidence="1">The sequence shown here is derived from an EMBL/GenBank/DDBJ whole genome shotgun (WGS) entry which is preliminary data.</text>
</comment>
<evidence type="ECO:0000313" key="2">
    <source>
        <dbReference type="Proteomes" id="UP000799441"/>
    </source>
</evidence>
<proteinExistence type="predicted"/>
<protein>
    <submittedName>
        <fullName evidence="1">Uncharacterized protein</fullName>
    </submittedName>
</protein>